<gene>
    <name evidence="1" type="ORF">FGIG_10140</name>
</gene>
<sequence>MLARNLPRISVGMYKFDLIVLIVATMLLSVIYATQMKPLIYTEFFDKEEFYCEAHQKCFLEGKAKQMIGYMVGKRFDEVVKTGAMKNDSWINIHSLLHNNYYNDDLWIYGEDITFSSGQTGVKRYGRILGTRGHVAIVRADGQVYREITENKQHSFACSFRLDDGTGSIIGHELFRRGSAKGHTMESISEDSESCYNRLNGTTEVECALKCHLDKRCRSVYYSDKISTCIHTLYVDSILARSDWSHWLLEWRRNERQSWSLSGN</sequence>
<evidence type="ECO:0008006" key="3">
    <source>
        <dbReference type="Google" id="ProtNLM"/>
    </source>
</evidence>
<accession>A0A504Y547</accession>
<name>A0A504Y547_FASGI</name>
<evidence type="ECO:0000313" key="2">
    <source>
        <dbReference type="Proteomes" id="UP000316759"/>
    </source>
</evidence>
<dbReference type="OrthoDB" id="6250111at2759"/>
<proteinExistence type="predicted"/>
<evidence type="ECO:0000313" key="1">
    <source>
        <dbReference type="EMBL" id="TPP55766.1"/>
    </source>
</evidence>
<reference evidence="1 2" key="1">
    <citation type="submission" date="2019-04" db="EMBL/GenBank/DDBJ databases">
        <title>Annotation for the trematode Fasciola gigantica.</title>
        <authorList>
            <person name="Choi Y.-J."/>
        </authorList>
    </citation>
    <scope>NUCLEOTIDE SEQUENCE [LARGE SCALE GENOMIC DNA]</scope>
    <source>
        <strain evidence="1">Uganda_cow_1</strain>
    </source>
</reference>
<comment type="caution">
    <text evidence="1">The sequence shown here is derived from an EMBL/GenBank/DDBJ whole genome shotgun (WGS) entry which is preliminary data.</text>
</comment>
<protein>
    <recommendedName>
        <fullName evidence="3">Apple domain-containing protein</fullName>
    </recommendedName>
</protein>
<dbReference type="AlphaFoldDB" id="A0A504Y547"/>
<organism evidence="1 2">
    <name type="scientific">Fasciola gigantica</name>
    <name type="common">Giant liver fluke</name>
    <dbReference type="NCBI Taxonomy" id="46835"/>
    <lineage>
        <taxon>Eukaryota</taxon>
        <taxon>Metazoa</taxon>
        <taxon>Spiralia</taxon>
        <taxon>Lophotrochozoa</taxon>
        <taxon>Platyhelminthes</taxon>
        <taxon>Trematoda</taxon>
        <taxon>Digenea</taxon>
        <taxon>Plagiorchiida</taxon>
        <taxon>Echinostomata</taxon>
        <taxon>Echinostomatoidea</taxon>
        <taxon>Fasciolidae</taxon>
        <taxon>Fasciola</taxon>
    </lineage>
</organism>
<dbReference type="Proteomes" id="UP000316759">
    <property type="component" value="Unassembled WGS sequence"/>
</dbReference>
<dbReference type="EMBL" id="SUNJ01015391">
    <property type="protein sequence ID" value="TPP55766.1"/>
    <property type="molecule type" value="Genomic_DNA"/>
</dbReference>
<keyword evidence="2" id="KW-1185">Reference proteome</keyword>